<protein>
    <recommendedName>
        <fullName evidence="7">Methylamine utilisation protein MauE domain-containing protein</fullName>
    </recommendedName>
</protein>
<feature type="compositionally biased region" description="Low complexity" evidence="5">
    <location>
        <begin position="13"/>
        <end position="26"/>
    </location>
</feature>
<evidence type="ECO:0000256" key="5">
    <source>
        <dbReference type="SAM" id="MobiDB-lite"/>
    </source>
</evidence>
<organism evidence="8 9">
    <name type="scientific">Corynebacterium halotolerans YIM 70093 = DSM 44683</name>
    <dbReference type="NCBI Taxonomy" id="1121362"/>
    <lineage>
        <taxon>Bacteria</taxon>
        <taxon>Bacillati</taxon>
        <taxon>Actinomycetota</taxon>
        <taxon>Actinomycetes</taxon>
        <taxon>Mycobacteriales</taxon>
        <taxon>Corynebacteriaceae</taxon>
        <taxon>Corynebacterium</taxon>
    </lineage>
</organism>
<evidence type="ECO:0000256" key="4">
    <source>
        <dbReference type="ARBA" id="ARBA00023136"/>
    </source>
</evidence>
<dbReference type="Proteomes" id="UP000011723">
    <property type="component" value="Chromosome"/>
</dbReference>
<dbReference type="RefSeq" id="WP_015401753.1">
    <property type="nucleotide sequence ID" value="NC_020302.1"/>
</dbReference>
<dbReference type="GO" id="GO:0030416">
    <property type="term" value="P:methylamine metabolic process"/>
    <property type="evidence" value="ECO:0007669"/>
    <property type="project" value="InterPro"/>
</dbReference>
<reference evidence="8 9" key="1">
    <citation type="journal article" date="2012" name="Stand. Genomic Sci.">
        <title>Genome sequence of the halotolerant bacterium Corynebacterium halotolerans type strain YIM 70093(T) (= DSM 44683(T)).</title>
        <authorList>
            <person name="Ruckert C."/>
            <person name="Albersmeier A."/>
            <person name="Al-Dilaimi A."/>
            <person name="Niehaus K."/>
            <person name="Szczepanowski R."/>
            <person name="Kalinowski J."/>
        </authorList>
    </citation>
    <scope>NUCLEOTIDE SEQUENCE [LARGE SCALE GENOMIC DNA]</scope>
    <source>
        <strain evidence="8">YIM 70093</strain>
    </source>
</reference>
<keyword evidence="4 6" id="KW-0472">Membrane</keyword>
<dbReference type="GO" id="GO:0016020">
    <property type="term" value="C:membrane"/>
    <property type="evidence" value="ECO:0007669"/>
    <property type="project" value="UniProtKB-SubCell"/>
</dbReference>
<evidence type="ECO:0000259" key="7">
    <source>
        <dbReference type="Pfam" id="PF07291"/>
    </source>
</evidence>
<feature type="transmembrane region" description="Helical" evidence="6">
    <location>
        <begin position="150"/>
        <end position="170"/>
    </location>
</feature>
<feature type="domain" description="Methylamine utilisation protein MauE" evidence="7">
    <location>
        <begin position="39"/>
        <end position="170"/>
    </location>
</feature>
<dbReference type="InterPro" id="IPR009908">
    <property type="entry name" value="Methylamine_util_MauE"/>
</dbReference>
<evidence type="ECO:0000256" key="1">
    <source>
        <dbReference type="ARBA" id="ARBA00004141"/>
    </source>
</evidence>
<evidence type="ECO:0000313" key="8">
    <source>
        <dbReference type="EMBL" id="AGF73338.1"/>
    </source>
</evidence>
<dbReference type="eggNOG" id="COG2259">
    <property type="taxonomic scope" value="Bacteria"/>
</dbReference>
<accession>M1NPM4</accession>
<keyword evidence="3 6" id="KW-1133">Transmembrane helix</keyword>
<evidence type="ECO:0000313" key="9">
    <source>
        <dbReference type="Proteomes" id="UP000011723"/>
    </source>
</evidence>
<proteinExistence type="predicted"/>
<keyword evidence="2 6" id="KW-0812">Transmembrane</keyword>
<evidence type="ECO:0000256" key="6">
    <source>
        <dbReference type="SAM" id="Phobius"/>
    </source>
</evidence>
<dbReference type="EMBL" id="CP003697">
    <property type="protein sequence ID" value="AGF73338.1"/>
    <property type="molecule type" value="Genomic_DNA"/>
</dbReference>
<evidence type="ECO:0000256" key="3">
    <source>
        <dbReference type="ARBA" id="ARBA00022989"/>
    </source>
</evidence>
<dbReference type="HOGENOM" id="CLU_101331_0_2_11"/>
<feature type="transmembrane region" description="Helical" evidence="6">
    <location>
        <begin position="83"/>
        <end position="104"/>
    </location>
</feature>
<keyword evidence="9" id="KW-1185">Reference proteome</keyword>
<dbReference type="UniPathway" id="UPA00895"/>
<feature type="transmembrane region" description="Helical" evidence="6">
    <location>
        <begin position="35"/>
        <end position="55"/>
    </location>
</feature>
<sequence>MSTIEMTDEARRPAAGTGPTSTTAPSFLSGPRARVGLDLISFLARFGMAGIWLWAGFSKLGNEMGVAQSVLAYEMFTPEVANFIALVLPPLEIAAGLMLLLGIFLRPTGKITAFVLGLFTIGLIQAWVRGLAINCGCFTVNINDTGDHMTYFWAVLRDLGFLALSLWTAYRPFRKWALHP</sequence>
<dbReference type="KEGG" id="chn:A605_11700"/>
<comment type="subcellular location">
    <subcellularLocation>
        <location evidence="1">Membrane</location>
        <topology evidence="1">Multi-pass membrane protein</topology>
    </subcellularLocation>
</comment>
<dbReference type="Pfam" id="PF07291">
    <property type="entry name" value="MauE"/>
    <property type="match status" value="1"/>
</dbReference>
<name>M1NPM4_9CORY</name>
<dbReference type="STRING" id="1121362.A605_11700"/>
<gene>
    <name evidence="8" type="ORF">A605_11700</name>
</gene>
<dbReference type="AlphaFoldDB" id="M1NPM4"/>
<feature type="transmembrane region" description="Helical" evidence="6">
    <location>
        <begin position="111"/>
        <end position="130"/>
    </location>
</feature>
<evidence type="ECO:0000256" key="2">
    <source>
        <dbReference type="ARBA" id="ARBA00022692"/>
    </source>
</evidence>
<dbReference type="PATRIC" id="fig|1121362.3.peg.2373"/>
<feature type="region of interest" description="Disordered" evidence="5">
    <location>
        <begin position="1"/>
        <end position="27"/>
    </location>
</feature>